<evidence type="ECO:0000256" key="1">
    <source>
        <dbReference type="SAM" id="MobiDB-lite"/>
    </source>
</evidence>
<evidence type="ECO:0000313" key="2">
    <source>
        <dbReference type="EMBL" id="CAE8619578.1"/>
    </source>
</evidence>
<accession>A0A813I6M4</accession>
<organism evidence="3 4">
    <name type="scientific">Polarella glacialis</name>
    <name type="common">Dinoflagellate</name>
    <dbReference type="NCBI Taxonomy" id="89957"/>
    <lineage>
        <taxon>Eukaryota</taxon>
        <taxon>Sar</taxon>
        <taxon>Alveolata</taxon>
        <taxon>Dinophyceae</taxon>
        <taxon>Suessiales</taxon>
        <taxon>Suessiaceae</taxon>
        <taxon>Polarella</taxon>
    </lineage>
</organism>
<dbReference type="Proteomes" id="UP000654075">
    <property type="component" value="Unassembled WGS sequence"/>
</dbReference>
<dbReference type="AlphaFoldDB" id="A0A813I6M4"/>
<dbReference type="EMBL" id="CAJNNW010003521">
    <property type="protein sequence ID" value="CAE8645468.1"/>
    <property type="molecule type" value="Genomic_DNA"/>
</dbReference>
<feature type="compositionally biased region" description="Low complexity" evidence="1">
    <location>
        <begin position="64"/>
        <end position="78"/>
    </location>
</feature>
<feature type="compositionally biased region" description="Basic and acidic residues" evidence="1">
    <location>
        <begin position="52"/>
        <end position="63"/>
    </location>
</feature>
<reference evidence="3" key="1">
    <citation type="submission" date="2021-02" db="EMBL/GenBank/DDBJ databases">
        <authorList>
            <person name="Dougan E. K."/>
            <person name="Rhodes N."/>
            <person name="Thang M."/>
            <person name="Chan C."/>
        </authorList>
    </citation>
    <scope>NUCLEOTIDE SEQUENCE</scope>
</reference>
<dbReference type="Proteomes" id="UP000626109">
    <property type="component" value="Unassembled WGS sequence"/>
</dbReference>
<protein>
    <submittedName>
        <fullName evidence="3">Uncharacterized protein</fullName>
    </submittedName>
</protein>
<evidence type="ECO:0000313" key="4">
    <source>
        <dbReference type="Proteomes" id="UP000626109"/>
    </source>
</evidence>
<name>A0A813I6M4_POLGL</name>
<feature type="region of interest" description="Disordered" evidence="1">
    <location>
        <begin position="22"/>
        <end position="86"/>
    </location>
</feature>
<dbReference type="EMBL" id="CAJNNV010027176">
    <property type="protein sequence ID" value="CAE8619578.1"/>
    <property type="molecule type" value="Genomic_DNA"/>
</dbReference>
<evidence type="ECO:0000313" key="3">
    <source>
        <dbReference type="EMBL" id="CAE8645468.1"/>
    </source>
</evidence>
<comment type="caution">
    <text evidence="3">The sequence shown here is derived from an EMBL/GenBank/DDBJ whole genome shotgun (WGS) entry which is preliminary data.</text>
</comment>
<sequence>MKCNPTELRQSHGKLNTVIFGRLASRNPNQQHQRQRRTTHTKQTNNQTNHNKHTDDAADDDHNSNSNSNSNSNNNNNDNNKDEQKTRKLKIKHNTAIREATICQEQIGRKSNAKLHANCNTLAKNDITGIGVQKLLLAA</sequence>
<keyword evidence="5" id="KW-1185">Reference proteome</keyword>
<evidence type="ECO:0000313" key="5">
    <source>
        <dbReference type="Proteomes" id="UP000654075"/>
    </source>
</evidence>
<gene>
    <name evidence="2" type="ORF">PGLA1383_LOCUS37165</name>
    <name evidence="3" type="ORF">PGLA2088_LOCUS3933</name>
</gene>
<proteinExistence type="predicted"/>